<feature type="domain" description="Sec39" evidence="5">
    <location>
        <begin position="24"/>
        <end position="222"/>
    </location>
</feature>
<dbReference type="PANTHER" id="PTHR15922">
    <property type="entry name" value="NEUROBLASTOMA-AMPLIFIED SEQUENCE"/>
    <property type="match status" value="1"/>
</dbReference>
<evidence type="ECO:0000313" key="7">
    <source>
        <dbReference type="Proteomes" id="UP001385951"/>
    </source>
</evidence>
<comment type="subcellular location">
    <subcellularLocation>
        <location evidence="1">Endoplasmic reticulum</location>
    </subcellularLocation>
</comment>
<evidence type="ECO:0000313" key="6">
    <source>
        <dbReference type="EMBL" id="KAK7694895.1"/>
    </source>
</evidence>
<evidence type="ECO:0000256" key="4">
    <source>
        <dbReference type="ARBA" id="ARBA00022927"/>
    </source>
</evidence>
<proteinExistence type="predicted"/>
<dbReference type="GO" id="GO:0015031">
    <property type="term" value="P:protein transport"/>
    <property type="evidence" value="ECO:0007669"/>
    <property type="project" value="UniProtKB-KW"/>
</dbReference>
<sequence>MEYFAAAKVVLEKHGPALWPYRFAIFDSIPEHSSPEEYRDVLPGLDPVSDIEQKPTFSVPRPEPDWTEQKDIQDSLLKSQVSFTVGQTSISSTPVTPQYDALPAEQLLSWYRERINMIMSTTGMVDVAFSLVQHAASQGVVGLDEIGEDLSLISRLVYDTPSLEGVNQDEWTLERWKSLQPLDVVRAYLAGSGPESISHDITHLVRPYLYVLEARAERAGHPDPITSTTSVV</sequence>
<keyword evidence="2" id="KW-0813">Transport</keyword>
<dbReference type="Pfam" id="PF08314">
    <property type="entry name" value="Sec39"/>
    <property type="match status" value="1"/>
</dbReference>
<gene>
    <name evidence="6" type="ORF">QCA50_002083</name>
</gene>
<keyword evidence="4" id="KW-0653">Protein transport</keyword>
<dbReference type="GO" id="GO:0000149">
    <property type="term" value="F:SNARE binding"/>
    <property type="evidence" value="ECO:0007669"/>
    <property type="project" value="TreeGrafter"/>
</dbReference>
<name>A0AAW0GUK8_9APHY</name>
<dbReference type="GO" id="GO:0070939">
    <property type="term" value="C:Dsl1/NZR complex"/>
    <property type="evidence" value="ECO:0007669"/>
    <property type="project" value="TreeGrafter"/>
</dbReference>
<evidence type="ECO:0000259" key="5">
    <source>
        <dbReference type="Pfam" id="PF08314"/>
    </source>
</evidence>
<evidence type="ECO:0000256" key="2">
    <source>
        <dbReference type="ARBA" id="ARBA00022448"/>
    </source>
</evidence>
<keyword evidence="3" id="KW-0256">Endoplasmic reticulum</keyword>
<accession>A0AAW0GUK8</accession>
<dbReference type="EMBL" id="JASBNA010000002">
    <property type="protein sequence ID" value="KAK7694895.1"/>
    <property type="molecule type" value="Genomic_DNA"/>
</dbReference>
<organism evidence="6 7">
    <name type="scientific">Cerrena zonata</name>
    <dbReference type="NCBI Taxonomy" id="2478898"/>
    <lineage>
        <taxon>Eukaryota</taxon>
        <taxon>Fungi</taxon>
        <taxon>Dikarya</taxon>
        <taxon>Basidiomycota</taxon>
        <taxon>Agaricomycotina</taxon>
        <taxon>Agaricomycetes</taxon>
        <taxon>Polyporales</taxon>
        <taxon>Cerrenaceae</taxon>
        <taxon>Cerrena</taxon>
    </lineage>
</organism>
<dbReference type="AlphaFoldDB" id="A0AAW0GUK8"/>
<evidence type="ECO:0000256" key="3">
    <source>
        <dbReference type="ARBA" id="ARBA00022824"/>
    </source>
</evidence>
<dbReference type="GO" id="GO:0006890">
    <property type="term" value="P:retrograde vesicle-mediated transport, Golgi to endoplasmic reticulum"/>
    <property type="evidence" value="ECO:0007669"/>
    <property type="project" value="InterPro"/>
</dbReference>
<evidence type="ECO:0000256" key="1">
    <source>
        <dbReference type="ARBA" id="ARBA00004240"/>
    </source>
</evidence>
<keyword evidence="7" id="KW-1185">Reference proteome</keyword>
<dbReference type="InterPro" id="IPR013244">
    <property type="entry name" value="Sec39_domain"/>
</dbReference>
<protein>
    <recommendedName>
        <fullName evidence="5">Sec39 domain-containing protein</fullName>
    </recommendedName>
</protein>
<dbReference type="PANTHER" id="PTHR15922:SF2">
    <property type="entry name" value="NBAS SUBUNIT OF NRZ TETHERING COMPLEX"/>
    <property type="match status" value="1"/>
</dbReference>
<comment type="caution">
    <text evidence="6">The sequence shown here is derived from an EMBL/GenBank/DDBJ whole genome shotgun (WGS) entry which is preliminary data.</text>
</comment>
<dbReference type="Proteomes" id="UP001385951">
    <property type="component" value="Unassembled WGS sequence"/>
</dbReference>
<reference evidence="6 7" key="1">
    <citation type="submission" date="2022-09" db="EMBL/GenBank/DDBJ databases">
        <authorList>
            <person name="Palmer J.M."/>
        </authorList>
    </citation>
    <scope>NUCLEOTIDE SEQUENCE [LARGE SCALE GENOMIC DNA]</scope>
    <source>
        <strain evidence="6 7">DSM 7382</strain>
    </source>
</reference>